<feature type="transmembrane region" description="Helical" evidence="4">
    <location>
        <begin position="236"/>
        <end position="256"/>
    </location>
</feature>
<evidence type="ECO:0000256" key="3">
    <source>
        <dbReference type="PROSITE-ProRule" id="PRU00339"/>
    </source>
</evidence>
<evidence type="ECO:0000256" key="1">
    <source>
        <dbReference type="ARBA" id="ARBA00022737"/>
    </source>
</evidence>
<accession>A0A517SRP2</accession>
<evidence type="ECO:0000313" key="6">
    <source>
        <dbReference type="Proteomes" id="UP000315003"/>
    </source>
</evidence>
<dbReference type="Gene3D" id="1.25.40.10">
    <property type="entry name" value="Tetratricopeptide repeat domain"/>
    <property type="match status" value="1"/>
</dbReference>
<evidence type="ECO:0000256" key="4">
    <source>
        <dbReference type="SAM" id="Phobius"/>
    </source>
</evidence>
<evidence type="ECO:0000256" key="2">
    <source>
        <dbReference type="ARBA" id="ARBA00022803"/>
    </source>
</evidence>
<dbReference type="PANTHER" id="PTHR44943">
    <property type="entry name" value="CELLULOSE SYNTHASE OPERON PROTEIN C"/>
    <property type="match status" value="1"/>
</dbReference>
<organism evidence="5 6">
    <name type="scientific">Stieleria bergensis</name>
    <dbReference type="NCBI Taxonomy" id="2528025"/>
    <lineage>
        <taxon>Bacteria</taxon>
        <taxon>Pseudomonadati</taxon>
        <taxon>Planctomycetota</taxon>
        <taxon>Planctomycetia</taxon>
        <taxon>Pirellulales</taxon>
        <taxon>Pirellulaceae</taxon>
        <taxon>Stieleria</taxon>
    </lineage>
</organism>
<evidence type="ECO:0000313" key="5">
    <source>
        <dbReference type="EMBL" id="QDT58790.1"/>
    </source>
</evidence>
<dbReference type="PANTHER" id="PTHR44943:SF8">
    <property type="entry name" value="TPR REPEAT-CONTAINING PROTEIN MJ0263"/>
    <property type="match status" value="1"/>
</dbReference>
<reference evidence="5 6" key="1">
    <citation type="submission" date="2019-02" db="EMBL/GenBank/DDBJ databases">
        <title>Deep-cultivation of Planctomycetes and their phenomic and genomic characterization uncovers novel biology.</title>
        <authorList>
            <person name="Wiegand S."/>
            <person name="Jogler M."/>
            <person name="Boedeker C."/>
            <person name="Pinto D."/>
            <person name="Vollmers J."/>
            <person name="Rivas-Marin E."/>
            <person name="Kohn T."/>
            <person name="Peeters S.H."/>
            <person name="Heuer A."/>
            <person name="Rast P."/>
            <person name="Oberbeckmann S."/>
            <person name="Bunk B."/>
            <person name="Jeske O."/>
            <person name="Meyerdierks A."/>
            <person name="Storesund J.E."/>
            <person name="Kallscheuer N."/>
            <person name="Luecker S."/>
            <person name="Lage O.M."/>
            <person name="Pohl T."/>
            <person name="Merkel B.J."/>
            <person name="Hornburger P."/>
            <person name="Mueller R.-W."/>
            <person name="Bruemmer F."/>
            <person name="Labrenz M."/>
            <person name="Spormann A.M."/>
            <person name="Op den Camp H."/>
            <person name="Overmann J."/>
            <person name="Amann R."/>
            <person name="Jetten M.S.M."/>
            <person name="Mascher T."/>
            <person name="Medema M.H."/>
            <person name="Devos D.P."/>
            <person name="Kaster A.-K."/>
            <person name="Ovreas L."/>
            <person name="Rohde M."/>
            <person name="Galperin M.Y."/>
            <person name="Jogler C."/>
        </authorList>
    </citation>
    <scope>NUCLEOTIDE SEQUENCE [LARGE SCALE GENOMIC DNA]</scope>
    <source>
        <strain evidence="5 6">SV_7m_r</strain>
    </source>
</reference>
<dbReference type="InterPro" id="IPR051685">
    <property type="entry name" value="Ycf3/AcsC/BcsC/TPR_MFPF"/>
</dbReference>
<keyword evidence="4" id="KW-0472">Membrane</keyword>
<gene>
    <name evidence="5" type="ORF">SV7mr_12910</name>
</gene>
<feature type="transmembrane region" description="Helical" evidence="4">
    <location>
        <begin position="365"/>
        <end position="387"/>
    </location>
</feature>
<feature type="transmembrane region" description="Helical" evidence="4">
    <location>
        <begin position="399"/>
        <end position="418"/>
    </location>
</feature>
<dbReference type="EMBL" id="CP036272">
    <property type="protein sequence ID" value="QDT58790.1"/>
    <property type="molecule type" value="Genomic_DNA"/>
</dbReference>
<keyword evidence="4" id="KW-0812">Transmembrane</keyword>
<dbReference type="Proteomes" id="UP000315003">
    <property type="component" value="Chromosome"/>
</dbReference>
<dbReference type="RefSeq" id="WP_145270184.1">
    <property type="nucleotide sequence ID" value="NZ_CP036272.1"/>
</dbReference>
<name>A0A517SRP2_9BACT</name>
<dbReference type="Pfam" id="PF13432">
    <property type="entry name" value="TPR_16"/>
    <property type="match status" value="1"/>
</dbReference>
<feature type="transmembrane region" description="Helical" evidence="4">
    <location>
        <begin position="268"/>
        <end position="294"/>
    </location>
</feature>
<keyword evidence="6" id="KW-1185">Reference proteome</keyword>
<feature type="repeat" description="TPR" evidence="3">
    <location>
        <begin position="70"/>
        <end position="103"/>
    </location>
</feature>
<keyword evidence="4" id="KW-1133">Transmembrane helix</keyword>
<protein>
    <submittedName>
        <fullName evidence="5">Outer membrane protein PgaA</fullName>
    </submittedName>
</protein>
<dbReference type="SMART" id="SM00028">
    <property type="entry name" value="TPR"/>
    <property type="match status" value="5"/>
</dbReference>
<keyword evidence="2 3" id="KW-0802">TPR repeat</keyword>
<dbReference type="OrthoDB" id="267088at2"/>
<keyword evidence="1" id="KW-0677">Repeat</keyword>
<dbReference type="PROSITE" id="PS50005">
    <property type="entry name" value="TPR"/>
    <property type="match status" value="2"/>
</dbReference>
<dbReference type="AlphaFoldDB" id="A0A517SRP2"/>
<dbReference type="InterPro" id="IPR011990">
    <property type="entry name" value="TPR-like_helical_dom_sf"/>
</dbReference>
<feature type="repeat" description="TPR" evidence="3">
    <location>
        <begin position="172"/>
        <end position="205"/>
    </location>
</feature>
<proteinExistence type="predicted"/>
<feature type="transmembrane region" description="Helical" evidence="4">
    <location>
        <begin position="341"/>
        <end position="358"/>
    </location>
</feature>
<feature type="transmembrane region" description="Helical" evidence="4">
    <location>
        <begin position="314"/>
        <end position="335"/>
    </location>
</feature>
<dbReference type="Pfam" id="PF13181">
    <property type="entry name" value="TPR_8"/>
    <property type="match status" value="1"/>
</dbReference>
<dbReference type="InterPro" id="IPR019734">
    <property type="entry name" value="TPR_rpt"/>
</dbReference>
<dbReference type="SUPFAM" id="SSF48452">
    <property type="entry name" value="TPR-like"/>
    <property type="match status" value="1"/>
</dbReference>
<sequence>MNSQYSRIELLLSQGRHELAERETRQLLGQDPDDALAHSLLSICIANDANRQDEATREAQMAVAIEPDSAFSHYVLSQVLANANQLTEAYRSIQEAISLDPYDADYFAHASMIRLQQRNWEDSLKHAEQGLSINPECNDCNNLRTIALERLGRTGDAVVSAEENLKNAPDNSYAHSAHGYALLNDGKHREAQVAFREALRLDPNNPMARSGMMDAISSKNVLFRMMNRYERWMSRLAIKYQFALIVGAWLLIQVLARVESQQPWIGPLIPVIIMAYICFAVLTWTSDSIFNTLLRFHSFGRHLLIPKQIWRSNLIASFLISGLSGILYCGAMGLWGMIPGVFFYWTLLCVPVTMAFGMPTINQSLLIATIGLGVALLPVYGVINYTLMGGTPAFFVQTFNLFTWGIILMQVLGGSLVAKSARG</sequence>